<feature type="compositionally biased region" description="Basic residues" evidence="2">
    <location>
        <begin position="313"/>
        <end position="325"/>
    </location>
</feature>
<reference evidence="3" key="1">
    <citation type="journal article" date="2025" name="Foods">
        <title>Unveiling the Microbial Signatures of Arabica Coffee Cherries: Insights into Ripeness Specific Diversity, Functional Traits, and Implications for Quality and Safety.</title>
        <authorList>
            <consortium name="RefSeq"/>
            <person name="Tenea G.N."/>
            <person name="Cifuentes V."/>
            <person name="Reyes P."/>
            <person name="Cevallos-Vallejos M."/>
        </authorList>
    </citation>
    <scope>NUCLEOTIDE SEQUENCE [LARGE SCALE GENOMIC DNA]</scope>
</reference>
<evidence type="ECO:0000256" key="1">
    <source>
        <dbReference type="ARBA" id="ARBA00025758"/>
    </source>
</evidence>
<dbReference type="Gene3D" id="1.20.58.1070">
    <property type="match status" value="1"/>
</dbReference>
<evidence type="ECO:0000256" key="2">
    <source>
        <dbReference type="SAM" id="MobiDB-lite"/>
    </source>
</evidence>
<dbReference type="PANTHER" id="PTHR12794:SF0">
    <property type="entry name" value="GEM-ASSOCIATED PROTEIN 2"/>
    <property type="match status" value="1"/>
</dbReference>
<dbReference type="Proteomes" id="UP001652660">
    <property type="component" value="Chromosome 3c"/>
</dbReference>
<dbReference type="GO" id="GO:0005634">
    <property type="term" value="C:nucleus"/>
    <property type="evidence" value="ECO:0007669"/>
    <property type="project" value="TreeGrafter"/>
</dbReference>
<dbReference type="RefSeq" id="XP_027117410.2">
    <property type="nucleotide sequence ID" value="XM_027261609.2"/>
</dbReference>
<organism evidence="3 4">
    <name type="scientific">Coffea arabica</name>
    <name type="common">Arabian coffee</name>
    <dbReference type="NCBI Taxonomy" id="13443"/>
    <lineage>
        <taxon>Eukaryota</taxon>
        <taxon>Viridiplantae</taxon>
        <taxon>Streptophyta</taxon>
        <taxon>Embryophyta</taxon>
        <taxon>Tracheophyta</taxon>
        <taxon>Spermatophyta</taxon>
        <taxon>Magnoliopsida</taxon>
        <taxon>eudicotyledons</taxon>
        <taxon>Gunneridae</taxon>
        <taxon>Pentapetalae</taxon>
        <taxon>asterids</taxon>
        <taxon>lamiids</taxon>
        <taxon>Gentianales</taxon>
        <taxon>Rubiaceae</taxon>
        <taxon>Ixoroideae</taxon>
        <taxon>Gardenieae complex</taxon>
        <taxon>Bertiereae - Coffeeae clade</taxon>
        <taxon>Coffeeae</taxon>
        <taxon>Coffea</taxon>
    </lineage>
</organism>
<keyword evidence="3" id="KW-1185">Reference proteome</keyword>
<feature type="region of interest" description="Disordered" evidence="2">
    <location>
        <begin position="306"/>
        <end position="342"/>
    </location>
</feature>
<evidence type="ECO:0000313" key="3">
    <source>
        <dbReference type="Proteomes" id="UP001652660"/>
    </source>
</evidence>
<dbReference type="GO" id="GO:0000387">
    <property type="term" value="P:spliceosomal snRNP assembly"/>
    <property type="evidence" value="ECO:0007669"/>
    <property type="project" value="InterPro"/>
</dbReference>
<gene>
    <name evidence="4" type="primary">LOC113734861</name>
</gene>
<name>A0A6P6WQ82_COFAR</name>
<dbReference type="AlphaFoldDB" id="A0A6P6WQ82"/>
<reference evidence="4" key="2">
    <citation type="submission" date="2025-08" db="UniProtKB">
        <authorList>
            <consortium name="RefSeq"/>
        </authorList>
    </citation>
    <scope>IDENTIFICATION</scope>
    <source>
        <tissue evidence="4">Leaves</tissue>
    </source>
</reference>
<dbReference type="GeneID" id="113734861"/>
<comment type="similarity">
    <text evidence="1">Belongs to the gemin-2 family.</text>
</comment>
<dbReference type="OrthoDB" id="428895at2759"/>
<sequence length="758" mass="84313">MADDCNSKPTVGLDRQDQLRQLSSSDLKDGVVQETFDLDQTDAVLQKADSENFEVEENRDERDKNAFFDVVSQEAGASSNCFDGAVLEKSEERGFEGEERDDTVWGRKGELLLHDDVVKPEAEGKEKVEIAGAATSCFDDAVLEKSEERGFEAEMRDGTVLVGNEKVVLHDVLRQEAEGEEKVEIAGATTSCFDDAVSEKREERGSEAETRNGTVLEGKGEQCVEEAMGAYATGLNDGVCKNQESKPVDCETDNSVLEKGEMGVSGIQEILKIDGKLNEQNCCMKIEVVDETALVGFGKERKATNFSENSRKNVNHKRPRRRGKSGKTSSSGADENQKFVDMGLAQNCGTRKNDKGGKRVYTRTELEVLRFVAVDWQSKKWTEVYCGLGPAVQEEYDGLVGSDNHSQFHHQQLQQQKKKHTRVDFNPRFRNEARSSVFGEEYSENAENENAYENLVDPPGLHVIEQDECLEDDSDEDYSSIQKPAFFVTGEPDFDSGPPEDGLEYLRRVRWESAQIPKVKVAKVDRTKLNKEQTVYMPLIPDVAKCPVHLMPLKEWEDAFLADFSELRLALSRLENMEAKVQSSPTVHEGQSFSRPFDSFLLENIDNMPFVEDSSQSVQCCTPETCGNPCSSVVANDNDGMDSVASPSSRSHTGGVSEKCPTLSMILRMDSVARVSMLRKRVNVAESMSSLSWDDCLWLFALSAAVDCPLDADTSAAFRSLLRKCASVRAEKLELDDEVAMLNILVTISGRYFGQLQN</sequence>
<evidence type="ECO:0008006" key="5">
    <source>
        <dbReference type="Google" id="ProtNLM"/>
    </source>
</evidence>
<dbReference type="PANTHER" id="PTHR12794">
    <property type="entry name" value="GEMIN2"/>
    <property type="match status" value="1"/>
</dbReference>
<dbReference type="InterPro" id="IPR035426">
    <property type="entry name" value="Gemin2/Brr1"/>
</dbReference>
<dbReference type="Pfam" id="PF04938">
    <property type="entry name" value="SIP1"/>
    <property type="match status" value="1"/>
</dbReference>
<dbReference type="GO" id="GO:0032797">
    <property type="term" value="C:SMN complex"/>
    <property type="evidence" value="ECO:0007669"/>
    <property type="project" value="TreeGrafter"/>
</dbReference>
<evidence type="ECO:0000313" key="4">
    <source>
        <dbReference type="RefSeq" id="XP_027117410.2"/>
    </source>
</evidence>
<proteinExistence type="inferred from homology"/>
<accession>A0A6P6WQ82</accession>
<protein>
    <recommendedName>
        <fullName evidence="5">Gem-associated protein 2-like</fullName>
    </recommendedName>
</protein>